<evidence type="ECO:0000259" key="9">
    <source>
        <dbReference type="Pfam" id="PF22600"/>
    </source>
</evidence>
<comment type="caution">
    <text evidence="10">The sequence shown here is derived from an EMBL/GenBank/DDBJ whole genome shotgun (WGS) entry which is preliminary data.</text>
</comment>
<evidence type="ECO:0000259" key="8">
    <source>
        <dbReference type="Pfam" id="PF19088"/>
    </source>
</evidence>
<sequence length="904" mass="103819">MEENISKHLCSKPHMSLKMQNDMDMMLPFLPGPLPYQVDAINELLIDIEAKHGLKKKDTDIRKAMCLKMNKFVESHLPNCSVSLVGSSMFGFGLKNSEVDFVLQVDCEENIPDNLENLYNLMRSEKAYDKVESDFKKKRPCIKYIDVETSLPCNVLIENGSSTKLAALLSAYFQLDQRVPSLGIALRYWAKLCQIDQQNYGTLPSCCFPLLLIHFLQQVQPPVLPVLHEAENFGPSDFFEQFLSEKKWKSENIDSVGELWLKFFHFYNFDYKIGQHVICIRSSKRITCKDRNWSTRFFAIEDPYSKRNLAYVIPTFAVCQYIQQCFLRTYRYFAFPQLKTGSVELIKNESFDALTMSEYVATQPDMKDLEESEESENEDFDQLAGNPDLEDHDPEIPIEDFVSTVKNMSLNNEDCVDGTITSSEKPSSDIVPPTTEIGSSPKKSNDKSTKENQTKSSIKTNSQPVCYWDTEGIETIKEMFRYEFKAVTFKGEKKVPLQCKLCKASGHQKKDCPTDDLPVPVPLPPMTPEFLKVIDEVLNRVKVENAVSKSEVDNINSVMHDVQKYIREVFPDATLQLFGSFCNGFGFKNQSDMDFCLTFGDRDDGKDLDNTLIIEKIAEELRKHPELENVLPITSAKVPIVKFSWRSTGLEGDISLYNTLALVNTEMLEAYTKIDSRVQVLGYALKHLAKVLGICDASRGSLSSYAYILMVIYFLQQRSTPVIPVLQELYGDGEKPSEMVENWNVYFFRDLDRLKDVWPDYGKNKESVGELWLGLLSFYTCEFNWKEYVISIRQKKPISRFKKLWNTDQLAIEEHVISIRQKKTLSRFKKRWNTNQLAIEGEEQSLSQDCPNFKRSKPDILGNEEEINPEQTDTNQNCQRNSGLPRVEQSQRHRIAAKIDDKSG</sequence>
<dbReference type="GO" id="GO:0031123">
    <property type="term" value="P:RNA 3'-end processing"/>
    <property type="evidence" value="ECO:0007669"/>
    <property type="project" value="TreeGrafter"/>
</dbReference>
<comment type="cofactor">
    <cofactor evidence="2">
        <name>Mg(2+)</name>
        <dbReference type="ChEBI" id="CHEBI:18420"/>
    </cofactor>
</comment>
<evidence type="ECO:0000313" key="10">
    <source>
        <dbReference type="EMBL" id="GBM53146.1"/>
    </source>
</evidence>
<dbReference type="Gene3D" id="1.10.1410.10">
    <property type="match status" value="2"/>
</dbReference>
<protein>
    <submittedName>
        <fullName evidence="10">Terminal uridylyltransferase 4</fullName>
    </submittedName>
</protein>
<dbReference type="InterPro" id="IPR002058">
    <property type="entry name" value="PAP_assoc"/>
</dbReference>
<feature type="region of interest" description="Disordered" evidence="6">
    <location>
        <begin position="415"/>
        <end position="461"/>
    </location>
</feature>
<feature type="region of interest" description="Disordered" evidence="6">
    <location>
        <begin position="855"/>
        <end position="904"/>
    </location>
</feature>
<evidence type="ECO:0000256" key="6">
    <source>
        <dbReference type="SAM" id="MobiDB-lite"/>
    </source>
</evidence>
<feature type="region of interest" description="Disordered" evidence="6">
    <location>
        <begin position="365"/>
        <end position="395"/>
    </location>
</feature>
<dbReference type="SUPFAM" id="SSF81631">
    <property type="entry name" value="PAP/OAS1 substrate-binding domain"/>
    <property type="match status" value="2"/>
</dbReference>
<evidence type="ECO:0000256" key="3">
    <source>
        <dbReference type="ARBA" id="ARBA00022679"/>
    </source>
</evidence>
<proteinExistence type="predicted"/>
<dbReference type="Pfam" id="PF22600">
    <property type="entry name" value="MTPAP-like_central"/>
    <property type="match status" value="1"/>
</dbReference>
<feature type="compositionally biased region" description="Polar residues" evidence="6">
    <location>
        <begin position="869"/>
        <end position="882"/>
    </location>
</feature>
<dbReference type="OrthoDB" id="407432at2759"/>
<feature type="domain" description="PAP-associated" evidence="7">
    <location>
        <begin position="255"/>
        <end position="308"/>
    </location>
</feature>
<comment type="cofactor">
    <cofactor evidence="1">
        <name>Mn(2+)</name>
        <dbReference type="ChEBI" id="CHEBI:29035"/>
    </cofactor>
</comment>
<evidence type="ECO:0000256" key="5">
    <source>
        <dbReference type="ARBA" id="ARBA00022842"/>
    </source>
</evidence>
<evidence type="ECO:0000256" key="2">
    <source>
        <dbReference type="ARBA" id="ARBA00001946"/>
    </source>
</evidence>
<dbReference type="EMBL" id="BGPR01001408">
    <property type="protein sequence ID" value="GBM53146.1"/>
    <property type="molecule type" value="Genomic_DNA"/>
</dbReference>
<dbReference type="PANTHER" id="PTHR12271">
    <property type="entry name" value="POLY A POLYMERASE CID PAP -RELATED"/>
    <property type="match status" value="1"/>
</dbReference>
<dbReference type="Pfam" id="PF03828">
    <property type="entry name" value="PAP_assoc"/>
    <property type="match status" value="2"/>
</dbReference>
<dbReference type="SUPFAM" id="SSF81301">
    <property type="entry name" value="Nucleotidyltransferase"/>
    <property type="match status" value="2"/>
</dbReference>
<feature type="domain" description="Poly(A) RNA polymerase mitochondrial-like central palm" evidence="9">
    <location>
        <begin position="536"/>
        <end position="672"/>
    </location>
</feature>
<name>A0A4Y2GK19_ARAVE</name>
<evidence type="ECO:0000313" key="11">
    <source>
        <dbReference type="Proteomes" id="UP000499080"/>
    </source>
</evidence>
<keyword evidence="3 10" id="KW-0808">Transferase</keyword>
<dbReference type="Pfam" id="PF19088">
    <property type="entry name" value="TUTase"/>
    <property type="match status" value="1"/>
</dbReference>
<feature type="domain" description="Terminal uridylyltransferase 4/7 nucleotidyltransferase" evidence="8">
    <location>
        <begin position="24"/>
        <end position="155"/>
    </location>
</feature>
<feature type="domain" description="PAP-associated" evidence="7">
    <location>
        <begin position="767"/>
        <end position="813"/>
    </location>
</feature>
<reference evidence="10 11" key="1">
    <citation type="journal article" date="2019" name="Sci. Rep.">
        <title>Orb-weaving spider Araneus ventricosus genome elucidates the spidroin gene catalogue.</title>
        <authorList>
            <person name="Kono N."/>
            <person name="Nakamura H."/>
            <person name="Ohtoshi R."/>
            <person name="Moran D.A.P."/>
            <person name="Shinohara A."/>
            <person name="Yoshida Y."/>
            <person name="Fujiwara M."/>
            <person name="Mori M."/>
            <person name="Tomita M."/>
            <person name="Arakawa K."/>
        </authorList>
    </citation>
    <scope>NUCLEOTIDE SEQUENCE [LARGE SCALE GENOMIC DNA]</scope>
</reference>
<dbReference type="AlphaFoldDB" id="A0A4Y2GK19"/>
<dbReference type="GO" id="GO:0050265">
    <property type="term" value="F:RNA uridylyltransferase activity"/>
    <property type="evidence" value="ECO:0007669"/>
    <property type="project" value="TreeGrafter"/>
</dbReference>
<dbReference type="CDD" id="cd05402">
    <property type="entry name" value="NT_PAP_TUTase"/>
    <property type="match status" value="2"/>
</dbReference>
<keyword evidence="5" id="KW-0460">Magnesium</keyword>
<evidence type="ECO:0000256" key="4">
    <source>
        <dbReference type="ARBA" id="ARBA00022723"/>
    </source>
</evidence>
<dbReference type="GO" id="GO:1990817">
    <property type="term" value="F:poly(A) RNA polymerase activity"/>
    <property type="evidence" value="ECO:0007669"/>
    <property type="project" value="UniProtKB-ARBA"/>
</dbReference>
<accession>A0A4Y2GK19</accession>
<organism evidence="10 11">
    <name type="scientific">Araneus ventricosus</name>
    <name type="common">Orbweaver spider</name>
    <name type="synonym">Epeira ventricosa</name>
    <dbReference type="NCBI Taxonomy" id="182803"/>
    <lineage>
        <taxon>Eukaryota</taxon>
        <taxon>Metazoa</taxon>
        <taxon>Ecdysozoa</taxon>
        <taxon>Arthropoda</taxon>
        <taxon>Chelicerata</taxon>
        <taxon>Arachnida</taxon>
        <taxon>Araneae</taxon>
        <taxon>Araneomorphae</taxon>
        <taxon>Entelegynae</taxon>
        <taxon>Araneoidea</taxon>
        <taxon>Araneidae</taxon>
        <taxon>Araneus</taxon>
    </lineage>
</organism>
<evidence type="ECO:0000256" key="1">
    <source>
        <dbReference type="ARBA" id="ARBA00001936"/>
    </source>
</evidence>
<dbReference type="PANTHER" id="PTHR12271:SF66">
    <property type="entry name" value="TERMINAL URIDYLYLTRANSFERASE TAILOR"/>
    <property type="match status" value="1"/>
</dbReference>
<keyword evidence="4" id="KW-0479">Metal-binding</keyword>
<evidence type="ECO:0000259" key="7">
    <source>
        <dbReference type="Pfam" id="PF03828"/>
    </source>
</evidence>
<feature type="compositionally biased region" description="Acidic residues" evidence="6">
    <location>
        <begin position="368"/>
        <end position="381"/>
    </location>
</feature>
<dbReference type="InterPro" id="IPR043519">
    <property type="entry name" value="NT_sf"/>
</dbReference>
<keyword evidence="11" id="KW-1185">Reference proteome</keyword>
<dbReference type="InterPro" id="IPR054708">
    <property type="entry name" value="MTPAP-like_central"/>
</dbReference>
<dbReference type="Proteomes" id="UP000499080">
    <property type="component" value="Unassembled WGS sequence"/>
</dbReference>
<gene>
    <name evidence="10" type="primary">Zcchc11_2</name>
    <name evidence="10" type="ORF">AVEN_90398_1</name>
</gene>
<feature type="compositionally biased region" description="Basic and acidic residues" evidence="6">
    <location>
        <begin position="443"/>
        <end position="453"/>
    </location>
</feature>
<keyword evidence="10" id="KW-0548">Nucleotidyltransferase</keyword>
<dbReference type="GO" id="GO:0046872">
    <property type="term" value="F:metal ion binding"/>
    <property type="evidence" value="ECO:0007669"/>
    <property type="project" value="UniProtKB-KW"/>
</dbReference>
<dbReference type="Gene3D" id="3.30.460.10">
    <property type="entry name" value="Beta Polymerase, domain 2"/>
    <property type="match status" value="2"/>
</dbReference>
<dbReference type="InterPro" id="IPR045100">
    <property type="entry name" value="TUT4/7_NTP_transf"/>
</dbReference>